<dbReference type="Pfam" id="PF08266">
    <property type="entry name" value="Cadherin_2"/>
    <property type="match status" value="1"/>
</dbReference>
<sequence length="417" mass="46056">TRRQVLLFVSLISFSTAAAQISYSVPEEMTKGSLVGHVAQDLGLDVKRLKSGKARVFTRDSTAYVELNRDRGILLLKERIDREALCEQIMPCALHFQILLEDPMEFYSVTVEITDINDNPPTFRTSQAHFNISEGVLIGTTFTLDRATDLDVGENSLKAYSLNPSDIFSLKSVNQMDDGKNIEMVLNAQLDREKNELLTLVLTAVDGGDPQMTGTMQIIINVLDANDNAPIFTQPVYKAFIKEDQPIGTVIIRITATDADEGANGHISYSISAMTDQGHGLFKIDKGSGEVTLNGKIDYEKAKNYEVNLRASDDGGLTGSSKLIVDIIDVNDNRPDIHIMSTSNMIAEDAKPNTVVTIINVEDADSNDNGNMHCVINNNDYFALKSTSEKFYTLMTESELDRERISAYNITVTCSDE</sequence>
<dbReference type="PANTHER" id="PTHR24028">
    <property type="entry name" value="CADHERIN-87A"/>
    <property type="match status" value="1"/>
</dbReference>
<name>A0A096LQ48_POEFO</name>
<evidence type="ECO:0000313" key="14">
    <source>
        <dbReference type="Ensembl" id="ENSPFOP00000021289.1"/>
    </source>
</evidence>
<dbReference type="InterPro" id="IPR015919">
    <property type="entry name" value="Cadherin-like_sf"/>
</dbReference>
<dbReference type="InterPro" id="IPR013164">
    <property type="entry name" value="Cadherin_N"/>
</dbReference>
<keyword evidence="2" id="KW-1003">Cell membrane</keyword>
<keyword evidence="3" id="KW-0812">Transmembrane</keyword>
<evidence type="ECO:0000256" key="8">
    <source>
        <dbReference type="ARBA" id="ARBA00022989"/>
    </source>
</evidence>
<protein>
    <recommendedName>
        <fullName evidence="13">Cadherin domain-containing protein</fullName>
    </recommendedName>
</protein>
<evidence type="ECO:0000256" key="6">
    <source>
        <dbReference type="ARBA" id="ARBA00022837"/>
    </source>
</evidence>
<keyword evidence="5" id="KW-0677">Repeat</keyword>
<keyword evidence="9" id="KW-0472">Membrane</keyword>
<proteinExistence type="predicted"/>
<evidence type="ECO:0000256" key="5">
    <source>
        <dbReference type="ARBA" id="ARBA00022737"/>
    </source>
</evidence>
<dbReference type="GO" id="GO:0005886">
    <property type="term" value="C:plasma membrane"/>
    <property type="evidence" value="ECO:0007669"/>
    <property type="project" value="UniProtKB-SubCell"/>
</dbReference>
<evidence type="ECO:0000256" key="9">
    <source>
        <dbReference type="ARBA" id="ARBA00023136"/>
    </source>
</evidence>
<evidence type="ECO:0000256" key="4">
    <source>
        <dbReference type="ARBA" id="ARBA00022729"/>
    </source>
</evidence>
<keyword evidence="10" id="KW-0325">Glycoprotein</keyword>
<keyword evidence="8" id="KW-1133">Transmembrane helix</keyword>
<dbReference type="InterPro" id="IPR020894">
    <property type="entry name" value="Cadherin_CS"/>
</dbReference>
<feature type="signal peptide" evidence="12">
    <location>
        <begin position="1"/>
        <end position="19"/>
    </location>
</feature>
<dbReference type="GeneTree" id="ENSGT00940000164468"/>
<dbReference type="GO" id="GO:0007156">
    <property type="term" value="P:homophilic cell adhesion via plasma membrane adhesion molecules"/>
    <property type="evidence" value="ECO:0007669"/>
    <property type="project" value="InterPro"/>
</dbReference>
<dbReference type="FunFam" id="2.60.40.60:FF:000006">
    <property type="entry name" value="Protocadherin alpha 2"/>
    <property type="match status" value="1"/>
</dbReference>
<dbReference type="PANTHER" id="PTHR24028:SF296">
    <property type="entry name" value="PROTOCADHERIN 1 GAMMA 11 PRECURSOR-RELATED"/>
    <property type="match status" value="1"/>
</dbReference>
<evidence type="ECO:0000256" key="7">
    <source>
        <dbReference type="ARBA" id="ARBA00022889"/>
    </source>
</evidence>
<dbReference type="EMBL" id="AYCK01030111">
    <property type="status" value="NOT_ANNOTATED_CDS"/>
    <property type="molecule type" value="Genomic_DNA"/>
</dbReference>
<evidence type="ECO:0000256" key="3">
    <source>
        <dbReference type="ARBA" id="ARBA00022692"/>
    </source>
</evidence>
<dbReference type="InterPro" id="IPR002126">
    <property type="entry name" value="Cadherin-like_dom"/>
</dbReference>
<keyword evidence="4 12" id="KW-0732">Signal</keyword>
<dbReference type="Ensembl" id="ENSPFOT00000023348.1">
    <property type="protein sequence ID" value="ENSPFOP00000021289.1"/>
    <property type="gene ID" value="ENSPFOG00000024552.1"/>
</dbReference>
<accession>A0A096LQ48</accession>
<keyword evidence="6 11" id="KW-0106">Calcium</keyword>
<dbReference type="STRING" id="48698.ENSPFOP00000021289"/>
<reference evidence="14" key="2">
    <citation type="submission" date="2025-08" db="UniProtKB">
        <authorList>
            <consortium name="Ensembl"/>
        </authorList>
    </citation>
    <scope>IDENTIFICATION</scope>
</reference>
<feature type="chain" id="PRO_5001926474" description="Cadherin domain-containing protein" evidence="12">
    <location>
        <begin position="20"/>
        <end position="417"/>
    </location>
</feature>
<feature type="domain" description="Cadherin" evidence="13">
    <location>
        <begin position="233"/>
        <end position="337"/>
    </location>
</feature>
<evidence type="ECO:0000313" key="15">
    <source>
        <dbReference type="Proteomes" id="UP000028760"/>
    </source>
</evidence>
<feature type="domain" description="Cadherin" evidence="13">
    <location>
        <begin position="124"/>
        <end position="232"/>
    </location>
</feature>
<dbReference type="Proteomes" id="UP000028760">
    <property type="component" value="Unassembled WGS sequence"/>
</dbReference>
<comment type="subcellular location">
    <subcellularLocation>
        <location evidence="1">Cell membrane</location>
        <topology evidence="1">Single-pass type I membrane protein</topology>
    </subcellularLocation>
</comment>
<keyword evidence="15" id="KW-1185">Reference proteome</keyword>
<dbReference type="FunFam" id="2.60.40.60:FF:000002">
    <property type="entry name" value="Protocadherin alpha 2"/>
    <property type="match status" value="1"/>
</dbReference>
<organism evidence="14 15">
    <name type="scientific">Poecilia formosa</name>
    <name type="common">Amazon molly</name>
    <name type="synonym">Limia formosa</name>
    <dbReference type="NCBI Taxonomy" id="48698"/>
    <lineage>
        <taxon>Eukaryota</taxon>
        <taxon>Metazoa</taxon>
        <taxon>Chordata</taxon>
        <taxon>Craniata</taxon>
        <taxon>Vertebrata</taxon>
        <taxon>Euteleostomi</taxon>
        <taxon>Actinopterygii</taxon>
        <taxon>Neopterygii</taxon>
        <taxon>Teleostei</taxon>
        <taxon>Neoteleostei</taxon>
        <taxon>Acanthomorphata</taxon>
        <taxon>Ovalentaria</taxon>
        <taxon>Atherinomorphae</taxon>
        <taxon>Cyprinodontiformes</taxon>
        <taxon>Poeciliidae</taxon>
        <taxon>Poeciliinae</taxon>
        <taxon>Poecilia</taxon>
    </lineage>
</organism>
<keyword evidence="7" id="KW-0130">Cell adhesion</keyword>
<feature type="domain" description="Cadherin" evidence="13">
    <location>
        <begin position="346"/>
        <end position="416"/>
    </location>
</feature>
<dbReference type="GO" id="GO:0009653">
    <property type="term" value="P:anatomical structure morphogenesis"/>
    <property type="evidence" value="ECO:0007669"/>
    <property type="project" value="UniProtKB-ARBA"/>
</dbReference>
<dbReference type="OMA" id="EIRESAX"/>
<evidence type="ECO:0000259" key="13">
    <source>
        <dbReference type="PROSITE" id="PS50268"/>
    </source>
</evidence>
<evidence type="ECO:0000256" key="10">
    <source>
        <dbReference type="ARBA" id="ARBA00023180"/>
    </source>
</evidence>
<dbReference type="FunFam" id="2.60.40.60:FF:000007">
    <property type="entry name" value="Protocadherin alpha 2"/>
    <property type="match status" value="1"/>
</dbReference>
<dbReference type="GO" id="GO:0005509">
    <property type="term" value="F:calcium ion binding"/>
    <property type="evidence" value="ECO:0007669"/>
    <property type="project" value="UniProtKB-UniRule"/>
</dbReference>
<dbReference type="SMART" id="SM00112">
    <property type="entry name" value="CA"/>
    <property type="match status" value="3"/>
</dbReference>
<reference evidence="14" key="3">
    <citation type="submission" date="2025-09" db="UniProtKB">
        <authorList>
            <consortium name="Ensembl"/>
        </authorList>
    </citation>
    <scope>IDENTIFICATION</scope>
</reference>
<dbReference type="eggNOG" id="KOG3594">
    <property type="taxonomic scope" value="Eukaryota"/>
</dbReference>
<dbReference type="AlphaFoldDB" id="A0A096LQ48"/>
<dbReference type="PROSITE" id="PS50268">
    <property type="entry name" value="CADHERIN_2"/>
    <property type="match status" value="4"/>
</dbReference>
<evidence type="ECO:0000256" key="1">
    <source>
        <dbReference type="ARBA" id="ARBA00004251"/>
    </source>
</evidence>
<dbReference type="CDD" id="cd11304">
    <property type="entry name" value="Cadherin_repeat"/>
    <property type="match status" value="3"/>
</dbReference>
<dbReference type="PROSITE" id="PS00232">
    <property type="entry name" value="CADHERIN_1"/>
    <property type="match status" value="2"/>
</dbReference>
<evidence type="ECO:0000256" key="11">
    <source>
        <dbReference type="PROSITE-ProRule" id="PRU00043"/>
    </source>
</evidence>
<evidence type="ECO:0000256" key="12">
    <source>
        <dbReference type="SAM" id="SignalP"/>
    </source>
</evidence>
<dbReference type="InterPro" id="IPR050174">
    <property type="entry name" value="Protocadherin/Cadherin-CA"/>
</dbReference>
<reference evidence="15" key="1">
    <citation type="submission" date="2013-10" db="EMBL/GenBank/DDBJ databases">
        <authorList>
            <person name="Schartl M."/>
            <person name="Warren W."/>
        </authorList>
    </citation>
    <scope>NUCLEOTIDE SEQUENCE [LARGE SCALE GENOMIC DNA]</scope>
    <source>
        <strain evidence="15">female</strain>
    </source>
</reference>
<dbReference type="Gene3D" id="2.60.40.60">
    <property type="entry name" value="Cadherins"/>
    <property type="match status" value="4"/>
</dbReference>
<evidence type="ECO:0000256" key="2">
    <source>
        <dbReference type="ARBA" id="ARBA00022475"/>
    </source>
</evidence>
<feature type="domain" description="Cadherin" evidence="13">
    <location>
        <begin position="17"/>
        <end position="123"/>
    </location>
</feature>
<dbReference type="SUPFAM" id="SSF49313">
    <property type="entry name" value="Cadherin-like"/>
    <property type="match status" value="4"/>
</dbReference>
<dbReference type="PRINTS" id="PR00205">
    <property type="entry name" value="CADHERIN"/>
</dbReference>
<dbReference type="Pfam" id="PF00028">
    <property type="entry name" value="Cadherin"/>
    <property type="match status" value="3"/>
</dbReference>